<reference evidence="1" key="1">
    <citation type="submission" date="2022-01" db="EMBL/GenBank/DDBJ databases">
        <authorList>
            <person name="Criscuolo A."/>
        </authorList>
    </citation>
    <scope>NUCLEOTIDE SEQUENCE</scope>
    <source>
        <strain evidence="1">CIP111893</strain>
    </source>
</reference>
<sequence length="46" mass="5523">MWFWKIFVSRGLLKVYKLSIGWLRMDCLGKQQIYGKAYKLAAANYY</sequence>
<protein>
    <submittedName>
        <fullName evidence="1">Uncharacterized protein</fullName>
    </submittedName>
</protein>
<name>A0ABM9C6R4_9BACL</name>
<organism evidence="1 2">
    <name type="scientific">Paenibacillus plantiphilus</name>
    <dbReference type="NCBI Taxonomy" id="2905650"/>
    <lineage>
        <taxon>Bacteria</taxon>
        <taxon>Bacillati</taxon>
        <taxon>Bacillota</taxon>
        <taxon>Bacilli</taxon>
        <taxon>Bacillales</taxon>
        <taxon>Paenibacillaceae</taxon>
        <taxon>Paenibacillus</taxon>
    </lineage>
</organism>
<gene>
    <name evidence="1" type="ORF">PAECIP111893_01979</name>
</gene>
<accession>A0ABM9C6R4</accession>
<evidence type="ECO:0000313" key="1">
    <source>
        <dbReference type="EMBL" id="CAH1203484.1"/>
    </source>
</evidence>
<keyword evidence="2" id="KW-1185">Reference proteome</keyword>
<comment type="caution">
    <text evidence="1">The sequence shown here is derived from an EMBL/GenBank/DDBJ whole genome shotgun (WGS) entry which is preliminary data.</text>
</comment>
<proteinExistence type="predicted"/>
<dbReference type="EMBL" id="CAKMMF010000009">
    <property type="protein sequence ID" value="CAH1203484.1"/>
    <property type="molecule type" value="Genomic_DNA"/>
</dbReference>
<dbReference type="Proteomes" id="UP000838686">
    <property type="component" value="Unassembled WGS sequence"/>
</dbReference>
<evidence type="ECO:0000313" key="2">
    <source>
        <dbReference type="Proteomes" id="UP000838686"/>
    </source>
</evidence>